<keyword evidence="3" id="KW-1185">Reference proteome</keyword>
<dbReference type="GO" id="GO:0003677">
    <property type="term" value="F:DNA binding"/>
    <property type="evidence" value="ECO:0007669"/>
    <property type="project" value="InterPro"/>
</dbReference>
<evidence type="ECO:0000313" key="3">
    <source>
        <dbReference type="Proteomes" id="UP000199039"/>
    </source>
</evidence>
<dbReference type="InterPro" id="IPR010982">
    <property type="entry name" value="Lambda_DNA-bd_dom_sf"/>
</dbReference>
<sequence>MVEALNESETTRRRFYRARSVDALATAVQSVRTASGRTQSELAAAIRSSRPTISRMERGLPTATDTLVDALTACGYELVVVPRGSLITVVPPS</sequence>
<evidence type="ECO:0000313" key="2">
    <source>
        <dbReference type="EMBL" id="SDB85733.1"/>
    </source>
</evidence>
<dbReference type="SMART" id="SM00530">
    <property type="entry name" value="HTH_XRE"/>
    <property type="match status" value="1"/>
</dbReference>
<dbReference type="CDD" id="cd00093">
    <property type="entry name" value="HTH_XRE"/>
    <property type="match status" value="1"/>
</dbReference>
<dbReference type="STRING" id="1814289.SAMN05216410_0491"/>
<dbReference type="Pfam" id="PF01381">
    <property type="entry name" value="HTH_3"/>
    <property type="match status" value="1"/>
</dbReference>
<organism evidence="2 3">
    <name type="scientific">Sanguibacter gelidistatuariae</name>
    <dbReference type="NCBI Taxonomy" id="1814289"/>
    <lineage>
        <taxon>Bacteria</taxon>
        <taxon>Bacillati</taxon>
        <taxon>Actinomycetota</taxon>
        <taxon>Actinomycetes</taxon>
        <taxon>Micrococcales</taxon>
        <taxon>Sanguibacteraceae</taxon>
        <taxon>Sanguibacter</taxon>
    </lineage>
</organism>
<dbReference type="RefSeq" id="WP_093180525.1">
    <property type="nucleotide sequence ID" value="NZ_FMYH01000001.1"/>
</dbReference>
<dbReference type="OrthoDB" id="4829428at2"/>
<protein>
    <submittedName>
        <fullName evidence="2">Helix-turn-helix domain-containing protein</fullName>
    </submittedName>
</protein>
<dbReference type="SUPFAM" id="SSF47413">
    <property type="entry name" value="lambda repressor-like DNA-binding domains"/>
    <property type="match status" value="1"/>
</dbReference>
<proteinExistence type="predicted"/>
<gene>
    <name evidence="2" type="ORF">SAMN05216410_0491</name>
</gene>
<dbReference type="InterPro" id="IPR001387">
    <property type="entry name" value="Cro/C1-type_HTH"/>
</dbReference>
<name>A0A1G6GV36_9MICO</name>
<dbReference type="Proteomes" id="UP000199039">
    <property type="component" value="Unassembled WGS sequence"/>
</dbReference>
<dbReference type="AlphaFoldDB" id="A0A1G6GV36"/>
<feature type="domain" description="HTH cro/C1-type" evidence="1">
    <location>
        <begin position="28"/>
        <end position="81"/>
    </location>
</feature>
<evidence type="ECO:0000259" key="1">
    <source>
        <dbReference type="PROSITE" id="PS50943"/>
    </source>
</evidence>
<accession>A0A1G6GV36</accession>
<dbReference type="PROSITE" id="PS50943">
    <property type="entry name" value="HTH_CROC1"/>
    <property type="match status" value="1"/>
</dbReference>
<dbReference type="Gene3D" id="1.10.260.40">
    <property type="entry name" value="lambda repressor-like DNA-binding domains"/>
    <property type="match status" value="1"/>
</dbReference>
<dbReference type="EMBL" id="FMYH01000001">
    <property type="protein sequence ID" value="SDB85733.1"/>
    <property type="molecule type" value="Genomic_DNA"/>
</dbReference>
<reference evidence="2 3" key="1">
    <citation type="submission" date="2016-09" db="EMBL/GenBank/DDBJ databases">
        <authorList>
            <person name="Capua I."/>
            <person name="De Benedictis P."/>
            <person name="Joannis T."/>
            <person name="Lombin L.H."/>
            <person name="Cattoli G."/>
        </authorList>
    </citation>
    <scope>NUCLEOTIDE SEQUENCE [LARGE SCALE GENOMIC DNA]</scope>
    <source>
        <strain evidence="2 3">ISLP-3</strain>
    </source>
</reference>